<feature type="transmembrane region" description="Helical" evidence="1">
    <location>
        <begin position="945"/>
        <end position="965"/>
    </location>
</feature>
<keyword evidence="1" id="KW-0472">Membrane</keyword>
<proteinExistence type="predicted"/>
<gene>
    <name evidence="2" type="ORF">EB241_14240</name>
</gene>
<keyword evidence="1" id="KW-0812">Transmembrane</keyword>
<keyword evidence="1" id="KW-1133">Transmembrane helix</keyword>
<dbReference type="OrthoDB" id="9020765at2"/>
<dbReference type="EMBL" id="RHHM01000010">
    <property type="protein sequence ID" value="RQM37679.1"/>
    <property type="molecule type" value="Genomic_DNA"/>
</dbReference>
<reference evidence="2 3" key="1">
    <citation type="submission" date="2018-10" db="EMBL/GenBank/DDBJ databases">
        <title>Draft genome sequence for the type isolate of Erwinia psidii, agent causal of bacterial blight in guava (Psidium guajava) and wilt and die-back of Eucalyptus spp.</title>
        <authorList>
            <person name="Hermenegildo P.S."/>
            <person name="Santos S.A."/>
            <person name="Guimaraes L.M.S."/>
            <person name="Vidigal P.M.P."/>
            <person name="Pereira I.C."/>
            <person name="Badel J.L."/>
            <person name="Alfenas-Zerbini P."/>
            <person name="Ferreira M.A.S.V."/>
            <person name="Alfenas A.C."/>
        </authorList>
    </citation>
    <scope>NUCLEOTIDE SEQUENCE [LARGE SCALE GENOMIC DNA]</scope>
    <source>
        <strain evidence="2 3">IBSBF 435</strain>
    </source>
</reference>
<name>A0A3N6UNZ4_9GAMM</name>
<dbReference type="AlphaFoldDB" id="A0A3N6UNZ4"/>
<comment type="caution">
    <text evidence="2">The sequence shown here is derived from an EMBL/GenBank/DDBJ whole genome shotgun (WGS) entry which is preliminary data.</text>
</comment>
<dbReference type="RefSeq" id="WP_124233730.1">
    <property type="nucleotide sequence ID" value="NZ_RHHM01000010.1"/>
</dbReference>
<keyword evidence="3" id="KW-1185">Reference proteome</keyword>
<dbReference type="Proteomes" id="UP000279457">
    <property type="component" value="Unassembled WGS sequence"/>
</dbReference>
<evidence type="ECO:0000313" key="3">
    <source>
        <dbReference type="Proteomes" id="UP000279457"/>
    </source>
</evidence>
<organism evidence="2 3">
    <name type="scientific">Erwinia psidii</name>
    <dbReference type="NCBI Taxonomy" id="69224"/>
    <lineage>
        <taxon>Bacteria</taxon>
        <taxon>Pseudomonadati</taxon>
        <taxon>Pseudomonadota</taxon>
        <taxon>Gammaproteobacteria</taxon>
        <taxon>Enterobacterales</taxon>
        <taxon>Erwiniaceae</taxon>
        <taxon>Erwinia</taxon>
    </lineage>
</organism>
<sequence length="1138" mass="122754">MSAPEISVSVELMQNYKQTLLMSPENDFEALQTSDGNALLFSVGTDNVFYVTEESSGHETGWQKTDLSSKQIASSFPGQQGLTCKLFATGQSVVDGTIGLAMVINDGTCDHLFLSLGNASDNTAWTASPVWIQYPFDNPAKNIVIAGVFLSETMNNTQYIVVDILRDATSAEKLISRYYINTQTTPVWQPHDVSIDLEANSYTSCLGRQYLSSSPHQPTIDGLYTCGQVDGLPQFTFQPLYNVFNPDVPAAVARFSLPGNAIADCIASCRKSNMSTDLYACSGGALYYFASTNQADGAVGVQLMQNPVFTNVKKMYSAQSNQVSIVWGLNGNNDIFYVSCPTGQETATPSCWSIPLPIVTGVDLFSPYLNRVDDGNSFFAVAGGTLQKWVKSTNSTLWNAQYITLPSPDTTDTQQYSSYTTHIQVTDENNQPLADEPVTISALTRTGVYINNLYYIVDPQGIEVATDALGSITVIEWVTGLTGTTLTVRDSSGNTTQVEPMATPMAKIAQLNTVSGLRSAAINQGGGNTTPLVSSSVSDSDLQTVASSNQQLGTLYNNLAAQPAGQAHPLRYAATPQPGLIRVSGVDALLVDIGDLFSWLASGVEAVIEIVEDAATKTWNFIAHIADTVYTAVLDVAEKVVAAAVWVFNAIKTAVTDLIHYLQFLFEFDDILVTHRVMKNVFIQWVQQSIADVSGLKSDVVTAFTALQNDVNRWADIPSFAQTPASTSAENPPLSGQNSAPAQMGIHHYQSNVGSASSTFTTPSVASEIFDDLLNLLNNEADTLGAAYDAIKTDIIDQFDTLTLTQIIEKFTAIIVDTLLQTTENILCAAIDVFVQLAEGFIDMLTATIDIPVISWLYKKLTGDDLSFLDLICFIAAIPATVVYKIACNETPFSNDDPFTQGLLAAQNFDQVRSEFFVNPTVAAQSSKALVLSEQPVLDDHRLKVFGFVSGFFALAGSIGLIIATTRQRAGGDEMPVSQKKTLALVAAVSNVAYVSPNIATLINAATDTWWQQMNNVLTSISIIKGFVNIPLATLPGNTASTISAGVESVINLLWNIPVILNVIENKSKYNTTYKSLIPETIANFSFNFGGMLEYPIARKKDPRMCLAQYGLMLGYGVVILIAGSINDFTKSKGTTPG</sequence>
<feature type="transmembrane region" description="Helical" evidence="1">
    <location>
        <begin position="1107"/>
        <end position="1126"/>
    </location>
</feature>
<evidence type="ECO:0000313" key="2">
    <source>
        <dbReference type="EMBL" id="RQM37679.1"/>
    </source>
</evidence>
<protein>
    <submittedName>
        <fullName evidence="2">Uncharacterized protein</fullName>
    </submittedName>
</protein>
<evidence type="ECO:0000256" key="1">
    <source>
        <dbReference type="SAM" id="Phobius"/>
    </source>
</evidence>
<accession>A0A3N6UNZ4</accession>